<feature type="domain" description="WYL" evidence="1">
    <location>
        <begin position="150"/>
        <end position="215"/>
    </location>
</feature>
<evidence type="ECO:0000259" key="2">
    <source>
        <dbReference type="Pfam" id="PF25583"/>
    </source>
</evidence>
<comment type="caution">
    <text evidence="3">The sequence shown here is derived from an EMBL/GenBank/DDBJ whole genome shotgun (WGS) entry which is preliminary data.</text>
</comment>
<dbReference type="AlphaFoldDB" id="A0A327NCJ8"/>
<feature type="domain" description="WCX" evidence="2">
    <location>
        <begin position="251"/>
        <end position="327"/>
    </location>
</feature>
<accession>A0A327NCJ8</accession>
<dbReference type="Pfam" id="PF13280">
    <property type="entry name" value="WYL"/>
    <property type="match status" value="1"/>
</dbReference>
<sequence>MPTNKNALNRYIIIDSCLSRRNRIWTFKDLLNEVREKNNTGATVSIRTLRGDLEAMRSSTHYNAPIEFTRLKGYHYTDPDYSIFKSPLTSDDLVLLQQSLHTLKGLRGFGLADDLDELIQRLERQVPSAGISSTPILQLELAPDYTGTLHLKPLYKAIRERNPVKLHYQSYRATQASLEEVHPQLLKTFNGRWYLIALNEAKGPNLQNYALDRINLIEDSQLKFRAVDIDFSSYFNSLIGVTIPENNLGVETIRLHISAGRAPYLRTKKLHASQNIITDTSEGMEIELRLIINQEFRTLLLGFGPDLKVLAPESLRKSMKKLFKKALKQYE</sequence>
<proteinExistence type="predicted"/>
<evidence type="ECO:0000313" key="4">
    <source>
        <dbReference type="Proteomes" id="UP000249016"/>
    </source>
</evidence>
<dbReference type="InterPro" id="IPR057727">
    <property type="entry name" value="WCX_dom"/>
</dbReference>
<reference evidence="3 4" key="1">
    <citation type="submission" date="2018-06" db="EMBL/GenBank/DDBJ databases">
        <title>Spirosoma sp. HMF3257 Genome sequencing and assembly.</title>
        <authorList>
            <person name="Kang H."/>
            <person name="Cha I."/>
            <person name="Kim H."/>
            <person name="Kang J."/>
            <person name="Joh K."/>
        </authorList>
    </citation>
    <scope>NUCLEOTIDE SEQUENCE [LARGE SCALE GENOMIC DNA]</scope>
    <source>
        <strain evidence="3 4">HMF3257</strain>
    </source>
</reference>
<dbReference type="InterPro" id="IPR051534">
    <property type="entry name" value="CBASS_pafABC_assoc_protein"/>
</dbReference>
<protein>
    <submittedName>
        <fullName evidence="3">Uncharacterized protein</fullName>
    </submittedName>
</protein>
<gene>
    <name evidence="3" type="ORF">HMF3257_38250</name>
</gene>
<organism evidence="3 4">
    <name type="scientific">Spirosoma telluris</name>
    <dbReference type="NCBI Taxonomy" id="2183553"/>
    <lineage>
        <taxon>Bacteria</taxon>
        <taxon>Pseudomonadati</taxon>
        <taxon>Bacteroidota</taxon>
        <taxon>Cytophagia</taxon>
        <taxon>Cytophagales</taxon>
        <taxon>Cytophagaceae</taxon>
        <taxon>Spirosoma</taxon>
    </lineage>
</organism>
<dbReference type="InterPro" id="IPR026881">
    <property type="entry name" value="WYL_dom"/>
</dbReference>
<dbReference type="Proteomes" id="UP000249016">
    <property type="component" value="Unassembled WGS sequence"/>
</dbReference>
<evidence type="ECO:0000259" key="1">
    <source>
        <dbReference type="Pfam" id="PF13280"/>
    </source>
</evidence>
<evidence type="ECO:0000313" key="3">
    <source>
        <dbReference type="EMBL" id="RAI72971.1"/>
    </source>
</evidence>
<dbReference type="Pfam" id="PF25583">
    <property type="entry name" value="WCX"/>
    <property type="match status" value="1"/>
</dbReference>
<dbReference type="PANTHER" id="PTHR34580">
    <property type="match status" value="1"/>
</dbReference>
<dbReference type="PROSITE" id="PS52050">
    <property type="entry name" value="WYL"/>
    <property type="match status" value="1"/>
</dbReference>
<dbReference type="PANTHER" id="PTHR34580:SF9">
    <property type="entry name" value="SLL5097 PROTEIN"/>
    <property type="match status" value="1"/>
</dbReference>
<keyword evidence="4" id="KW-1185">Reference proteome</keyword>
<dbReference type="RefSeq" id="WP_111351096.1">
    <property type="nucleotide sequence ID" value="NZ_QLII01000003.1"/>
</dbReference>
<dbReference type="EMBL" id="QLII01000003">
    <property type="protein sequence ID" value="RAI72971.1"/>
    <property type="molecule type" value="Genomic_DNA"/>
</dbReference>
<name>A0A327NCJ8_9BACT</name>
<dbReference type="OrthoDB" id="43316at2"/>